<feature type="compositionally biased region" description="Basic and acidic residues" evidence="1">
    <location>
        <begin position="794"/>
        <end position="833"/>
    </location>
</feature>
<dbReference type="EMBL" id="CAUJNA010003334">
    <property type="protein sequence ID" value="CAJ1399394.1"/>
    <property type="molecule type" value="Genomic_DNA"/>
</dbReference>
<feature type="compositionally biased region" description="Basic and acidic residues" evidence="1">
    <location>
        <begin position="874"/>
        <end position="899"/>
    </location>
</feature>
<evidence type="ECO:0000313" key="2">
    <source>
        <dbReference type="EMBL" id="CAJ1399394.1"/>
    </source>
</evidence>
<dbReference type="AlphaFoldDB" id="A0AA36NB31"/>
<evidence type="ECO:0000256" key="1">
    <source>
        <dbReference type="SAM" id="MobiDB-lite"/>
    </source>
</evidence>
<comment type="caution">
    <text evidence="2">The sequence shown here is derived from an EMBL/GenBank/DDBJ whole genome shotgun (WGS) entry which is preliminary data.</text>
</comment>
<feature type="region of interest" description="Disordered" evidence="1">
    <location>
        <begin position="794"/>
        <end position="905"/>
    </location>
</feature>
<protein>
    <submittedName>
        <fullName evidence="2">Uncharacterized protein</fullName>
    </submittedName>
</protein>
<evidence type="ECO:0000313" key="3">
    <source>
        <dbReference type="Proteomes" id="UP001178507"/>
    </source>
</evidence>
<proteinExistence type="predicted"/>
<feature type="compositionally biased region" description="Basic and acidic residues" evidence="1">
    <location>
        <begin position="849"/>
        <end position="867"/>
    </location>
</feature>
<organism evidence="2 3">
    <name type="scientific">Effrenium voratum</name>
    <dbReference type="NCBI Taxonomy" id="2562239"/>
    <lineage>
        <taxon>Eukaryota</taxon>
        <taxon>Sar</taxon>
        <taxon>Alveolata</taxon>
        <taxon>Dinophyceae</taxon>
        <taxon>Suessiales</taxon>
        <taxon>Symbiodiniaceae</taxon>
        <taxon>Effrenium</taxon>
    </lineage>
</organism>
<keyword evidence="3" id="KW-1185">Reference proteome</keyword>
<feature type="compositionally biased region" description="Acidic residues" evidence="1">
    <location>
        <begin position="668"/>
        <end position="684"/>
    </location>
</feature>
<sequence length="905" mass="100308">MADLRAVADAWTSEIWAQASADVEKIKGKPAVSKAEGAIGACYQHETVLQALRNSSTKEARNFAANITWCKIPLSKSTDITMSATDVTVSALDKIVYHLWAEEGSFKLKTPLRWPKGANVTVALTSLQDQPVKGELNVVGGELLILAWYRMLALARVKGTAEHDVDAILLFGRNMPLDFQYLAPDDPAFLQAAALCESFEFLREHFGLDVWKYMELVVSTRKYLRTLPAFGEVNEKKIADYLCEKVSFQGSRKPTPIAEELSKAPKAKRAIQLLTAEYGRSTIFEDFTCFIRKLGIFFLKNYVVDCDTDAQRDLLARAKAIMSAPLQYHKEFPPNSLPEHGLSWISALPKPMSMLFNFWRKTVAGQFNQGLKGILGSPPQGGVSPESFLAVESVKGEWHKVLQAYDEYRKGKDAAEASQPDAAVAASASTDGACDDSLPGSLAGTDAADTVASFQRDCSSKAEDYLSQHFICIHDVENTYTALTTTIQAVEVTRAAGRLMGFFDIKNCGLPRCYKGQNAFQRYPSFPDDALGLFVKTTNGLMEAGRDIAFIMSGKNPAHDGKVISVITQAGWNYKLFRLSYDLKMMKDEGLVCRMRGVANSHQGESLFLCFKGKMPKGFPRHRQHVDAGSPLYSDTINKVPICKNSELMRVPATVKEAWMSTFAVDADEENPFGDDSEAEDEDKEKEAEDAKDSGKRRCYPKRLGGRALLRHTSAELTASCWPHDNAPALLKELAYEASCAWCVHATPSGGNGVLGLLEKGVVVIALARDASHAEWLRKNLKEKIMDMFITKGHPMEDPRLTSRADVLTKADGTSKKEEKADNKTPKKTKGDTADANDDLPGLEMLQSTEKESKPKKETGKDKEKEKRRTRRSPSKDKEKRKTKERKRKQEDGTEDKSPKSLKSK</sequence>
<feature type="compositionally biased region" description="Basic and acidic residues" evidence="1">
    <location>
        <begin position="685"/>
        <end position="696"/>
    </location>
</feature>
<dbReference type="Proteomes" id="UP001178507">
    <property type="component" value="Unassembled WGS sequence"/>
</dbReference>
<gene>
    <name evidence="2" type="ORF">EVOR1521_LOCUS22931</name>
</gene>
<name>A0AA36NB31_9DINO</name>
<reference evidence="2" key="1">
    <citation type="submission" date="2023-08" db="EMBL/GenBank/DDBJ databases">
        <authorList>
            <person name="Chen Y."/>
            <person name="Shah S."/>
            <person name="Dougan E. K."/>
            <person name="Thang M."/>
            <person name="Chan C."/>
        </authorList>
    </citation>
    <scope>NUCLEOTIDE SEQUENCE</scope>
</reference>
<feature type="region of interest" description="Disordered" evidence="1">
    <location>
        <begin position="668"/>
        <end position="697"/>
    </location>
</feature>
<accession>A0AA36NB31</accession>